<sequence length="396" mass="45137">MDYIKTFDIELEKEQYYAGETLVGWVVIENTENIKARGVRCFLRGKAHVEWKITRGGERRTVKEDQYFVDEKKVVWGKDKHEEGSFPIMPRGHHHFRFEFKLPECALPCSFESKMGTIRYYLRVIFDIPYASTPQGLKYFTVIGPHVDCMEDRYLVPVSCAAQSEQCCLCCVVGPVNIEATLERSAYCCGEKVKLKYEIQNGGEENAWVICRLIQNVEYHINKGVLGLTKETQHEVWEARGQAVRPHTTESFHDFYKNLQVPVMPATLVDVCKVIDIYYILRVSLGLEKSGERLGMEFPIDIGTMPFRIPNSPAPTIRYEMAVDYVEGGLYISPEFQLGQVYDGTAEHSREDIILYRPVYVCVPDTSCAIINTGSHATDGSVMGNDELTEEKCTSV</sequence>
<dbReference type="InterPro" id="IPR014756">
    <property type="entry name" value="Ig_E-set"/>
</dbReference>
<dbReference type="InterPro" id="IPR011021">
    <property type="entry name" value="Arrestin-like_N"/>
</dbReference>
<evidence type="ECO:0000313" key="4">
    <source>
        <dbReference type="Proteomes" id="UP001209878"/>
    </source>
</evidence>
<feature type="domain" description="Arrestin C-terminal-like" evidence="2">
    <location>
        <begin position="1"/>
        <end position="149"/>
    </location>
</feature>
<feature type="domain" description="Arrestin C-terminal-like" evidence="2">
    <location>
        <begin position="174"/>
        <end position="307"/>
    </location>
</feature>
<evidence type="ECO:0000259" key="2">
    <source>
        <dbReference type="SMART" id="SM01017"/>
    </source>
</evidence>
<dbReference type="SUPFAM" id="SSF81296">
    <property type="entry name" value="E set domains"/>
    <property type="match status" value="2"/>
</dbReference>
<dbReference type="GO" id="GO:0005737">
    <property type="term" value="C:cytoplasm"/>
    <property type="evidence" value="ECO:0007669"/>
    <property type="project" value="TreeGrafter"/>
</dbReference>
<evidence type="ECO:0000256" key="1">
    <source>
        <dbReference type="ARBA" id="ARBA00005298"/>
    </source>
</evidence>
<dbReference type="Proteomes" id="UP001209878">
    <property type="component" value="Unassembled WGS sequence"/>
</dbReference>
<dbReference type="PANTHER" id="PTHR11188">
    <property type="entry name" value="ARRESTIN DOMAIN CONTAINING PROTEIN"/>
    <property type="match status" value="1"/>
</dbReference>
<proteinExistence type="inferred from homology"/>
<dbReference type="InterPro" id="IPR014752">
    <property type="entry name" value="Arrestin-like_C"/>
</dbReference>
<protein>
    <recommendedName>
        <fullName evidence="2">Arrestin C-terminal-like domain-containing protein</fullName>
    </recommendedName>
</protein>
<accession>A0AAD9P2S8</accession>
<dbReference type="AlphaFoldDB" id="A0AAD9P2S8"/>
<dbReference type="Pfam" id="PF02752">
    <property type="entry name" value="Arrestin_C"/>
    <property type="match status" value="1"/>
</dbReference>
<dbReference type="Pfam" id="PF00339">
    <property type="entry name" value="Arrestin_N"/>
    <property type="match status" value="1"/>
</dbReference>
<dbReference type="Gene3D" id="2.60.40.640">
    <property type="match status" value="2"/>
</dbReference>
<dbReference type="InterPro" id="IPR011022">
    <property type="entry name" value="Arrestin_C-like"/>
</dbReference>
<comment type="similarity">
    <text evidence="1">Belongs to the arrestin family.</text>
</comment>
<name>A0AAD9P2S8_RIDPI</name>
<keyword evidence="4" id="KW-1185">Reference proteome</keyword>
<evidence type="ECO:0000313" key="3">
    <source>
        <dbReference type="EMBL" id="KAK2187124.1"/>
    </source>
</evidence>
<gene>
    <name evidence="3" type="ORF">NP493_177g00000</name>
</gene>
<reference evidence="3" key="1">
    <citation type="journal article" date="2023" name="Mol. Biol. Evol.">
        <title>Third-Generation Sequencing Reveals the Adaptive Role of the Epigenome in Three Deep-Sea Polychaetes.</title>
        <authorList>
            <person name="Perez M."/>
            <person name="Aroh O."/>
            <person name="Sun Y."/>
            <person name="Lan Y."/>
            <person name="Juniper S.K."/>
            <person name="Young C.R."/>
            <person name="Angers B."/>
            <person name="Qian P.Y."/>
        </authorList>
    </citation>
    <scope>NUCLEOTIDE SEQUENCE</scope>
    <source>
        <strain evidence="3">R07B-5</strain>
    </source>
</reference>
<dbReference type="EMBL" id="JAODUO010000177">
    <property type="protein sequence ID" value="KAK2187124.1"/>
    <property type="molecule type" value="Genomic_DNA"/>
</dbReference>
<comment type="caution">
    <text evidence="3">The sequence shown here is derived from an EMBL/GenBank/DDBJ whole genome shotgun (WGS) entry which is preliminary data.</text>
</comment>
<dbReference type="SMART" id="SM01017">
    <property type="entry name" value="Arrestin_C"/>
    <property type="match status" value="2"/>
</dbReference>
<dbReference type="InterPro" id="IPR050357">
    <property type="entry name" value="Arrestin_domain-protein"/>
</dbReference>
<dbReference type="PANTHER" id="PTHR11188:SF144">
    <property type="entry name" value="ARRESTIN C-TERMINAL-LIKE DOMAIN-CONTAINING PROTEIN"/>
    <property type="match status" value="1"/>
</dbReference>
<dbReference type="GO" id="GO:0015031">
    <property type="term" value="P:protein transport"/>
    <property type="evidence" value="ECO:0007669"/>
    <property type="project" value="TreeGrafter"/>
</dbReference>
<organism evidence="3 4">
    <name type="scientific">Ridgeia piscesae</name>
    <name type="common">Tubeworm</name>
    <dbReference type="NCBI Taxonomy" id="27915"/>
    <lineage>
        <taxon>Eukaryota</taxon>
        <taxon>Metazoa</taxon>
        <taxon>Spiralia</taxon>
        <taxon>Lophotrochozoa</taxon>
        <taxon>Annelida</taxon>
        <taxon>Polychaeta</taxon>
        <taxon>Sedentaria</taxon>
        <taxon>Canalipalpata</taxon>
        <taxon>Sabellida</taxon>
        <taxon>Siboglinidae</taxon>
        <taxon>Ridgeia</taxon>
    </lineage>
</organism>